<name>H8I657_METCZ</name>
<dbReference type="OrthoDB" id="371826at2157"/>
<dbReference type="GO" id="GO:0046872">
    <property type="term" value="F:metal ion binding"/>
    <property type="evidence" value="ECO:0007669"/>
    <property type="project" value="UniProtKB-KW"/>
</dbReference>
<dbReference type="GO" id="GO:0006508">
    <property type="term" value="P:proteolysis"/>
    <property type="evidence" value="ECO:0007669"/>
    <property type="project" value="InterPro"/>
</dbReference>
<keyword evidence="2" id="KW-0645">Protease</keyword>
<dbReference type="InterPro" id="IPR052170">
    <property type="entry name" value="M29_Exopeptidase"/>
</dbReference>
<keyword evidence="3" id="KW-1185">Reference proteome</keyword>
<proteinExistence type="predicted"/>
<evidence type="ECO:0000256" key="1">
    <source>
        <dbReference type="ARBA" id="ARBA00022723"/>
    </source>
</evidence>
<dbReference type="eggNOG" id="arCOG01890">
    <property type="taxonomic scope" value="Archaea"/>
</dbReference>
<dbReference type="GeneID" id="11972115"/>
<dbReference type="STRING" id="1041930.Mtc_1964"/>
<accession>H8I657</accession>
<dbReference type="PANTHER" id="PTHR34448:SF1">
    <property type="entry name" value="BLL6088 PROTEIN"/>
    <property type="match status" value="1"/>
</dbReference>
<gene>
    <name evidence="2" type="ordered locus">Mtc_1964</name>
</gene>
<dbReference type="InterPro" id="IPR000787">
    <property type="entry name" value="Peptidase_M29"/>
</dbReference>
<dbReference type="AlphaFoldDB" id="H8I657"/>
<dbReference type="Proteomes" id="UP000005233">
    <property type="component" value="Chromosome"/>
</dbReference>
<protein>
    <submittedName>
        <fullName evidence="2">Leucyl aminopeptidase (Aminopeptidase T)</fullName>
    </submittedName>
</protein>
<keyword evidence="1" id="KW-0479">Metal-binding</keyword>
<organism evidence="2 3">
    <name type="scientific">Methanocella conradii (strain DSM 24694 / JCM 17849 / CGMCC 1.5162 / HZ254)</name>
    <dbReference type="NCBI Taxonomy" id="1041930"/>
    <lineage>
        <taxon>Archaea</taxon>
        <taxon>Methanobacteriati</taxon>
        <taxon>Methanobacteriota</taxon>
        <taxon>Stenosarchaea group</taxon>
        <taxon>Methanomicrobia</taxon>
        <taxon>Methanocellales</taxon>
        <taxon>Methanocellaceae</taxon>
        <taxon>Methanocella</taxon>
    </lineage>
</organism>
<dbReference type="HOGENOM" id="CLU_062630_0_0_2"/>
<dbReference type="SUPFAM" id="SSF144052">
    <property type="entry name" value="Thermophilic metalloprotease-like"/>
    <property type="match status" value="1"/>
</dbReference>
<dbReference type="GO" id="GO:0004177">
    <property type="term" value="F:aminopeptidase activity"/>
    <property type="evidence" value="ECO:0007669"/>
    <property type="project" value="UniProtKB-KW"/>
</dbReference>
<dbReference type="RefSeq" id="WP_014406535.1">
    <property type="nucleotide sequence ID" value="NC_017034.1"/>
</dbReference>
<dbReference type="Pfam" id="PF02073">
    <property type="entry name" value="Peptidase_M29"/>
    <property type="match status" value="1"/>
</dbReference>
<keyword evidence="2" id="KW-0031">Aminopeptidase</keyword>
<keyword evidence="2" id="KW-0378">Hydrolase</keyword>
<evidence type="ECO:0000313" key="3">
    <source>
        <dbReference type="Proteomes" id="UP000005233"/>
    </source>
</evidence>
<evidence type="ECO:0000313" key="2">
    <source>
        <dbReference type="EMBL" id="AFD00704.1"/>
    </source>
</evidence>
<dbReference type="KEGG" id="mez:Mtc_1964"/>
<reference evidence="2 3" key="1">
    <citation type="journal article" date="2012" name="J. Bacteriol.">
        <title>Complete genome sequence of a thermophilic methanogen, Methanocella conradii HZ254, isolated from Chinese rice field soil.</title>
        <authorList>
            <person name="Lu Z."/>
            <person name="Lu Y."/>
        </authorList>
    </citation>
    <scope>NUCLEOTIDE SEQUENCE [LARGE SCALE GENOMIC DNA]</scope>
    <source>
        <strain evidence="3">DSM 24694 / JCM 17849 / CGMCC 1.5162 / HZ254</strain>
    </source>
</reference>
<sequence>MDETAYKLRGSLKEIMDIRAGQKALIVHDEHAKGVCKLTKKALELEGVKVYTYKLPEEKRPLKDTPADLRELMERLKPDLFFNQLQGIAEETPFRIALHHEESRFGAKVGHSPGVEMRMFEHPMTADFKEMKKKAEALKRKLIGVKSVRLTTRAGTDVSFSIEGRDFADDITIGPGHMGNLPAGEMWCAPVEESMNGTIVVDGSIGDLGQVREPLVIRVKDGFIVGLESRDKALVKRVQELISVDREASLAGEFGIGLNPKAMLTGNLLEDEKVGGTLHIAFGANEDMPGGRNKSRTHRDFLFKAPSIIADGGEIIMKDGEFQGL</sequence>
<dbReference type="PANTHER" id="PTHR34448">
    <property type="entry name" value="AMINOPEPTIDASE"/>
    <property type="match status" value="1"/>
</dbReference>
<dbReference type="EMBL" id="CP003243">
    <property type="protein sequence ID" value="AFD00704.1"/>
    <property type="molecule type" value="Genomic_DNA"/>
</dbReference>